<dbReference type="AlphaFoldDB" id="A0A846H8S6"/>
<dbReference type="Proteomes" id="UP000031549">
    <property type="component" value="Unassembled WGS sequence"/>
</dbReference>
<gene>
    <name evidence="1" type="ORF">PI95_013135</name>
</gene>
<dbReference type="RefSeq" id="WP_163518859.1">
    <property type="nucleotide sequence ID" value="NZ_JTCM02000024.1"/>
</dbReference>
<comment type="caution">
    <text evidence="1">The sequence shown here is derived from an EMBL/GenBank/DDBJ whole genome shotgun (WGS) entry which is preliminary data.</text>
</comment>
<proteinExistence type="predicted"/>
<protein>
    <submittedName>
        <fullName evidence="1">Uncharacterized protein</fullName>
    </submittedName>
</protein>
<reference evidence="1 2" key="1">
    <citation type="journal article" date="2015" name="Genome Announc.">
        <title>Draft Genome Sequence of Cyanobacterium Hassallia byssoidea Strain VB512170, Isolated from Monuments in India.</title>
        <authorList>
            <person name="Singh D."/>
            <person name="Chandrababunaidu M.M."/>
            <person name="Panda A."/>
            <person name="Sen D."/>
            <person name="Bhattacharyya S."/>
            <person name="Adhikary S.P."/>
            <person name="Tripathy S."/>
        </authorList>
    </citation>
    <scope>NUCLEOTIDE SEQUENCE [LARGE SCALE GENOMIC DNA]</scope>
    <source>
        <strain evidence="1 2">VB512170</strain>
    </source>
</reference>
<name>A0A846H8S6_9CYAN</name>
<dbReference type="EMBL" id="JTCM02000024">
    <property type="protein sequence ID" value="NEU73483.1"/>
    <property type="molecule type" value="Genomic_DNA"/>
</dbReference>
<organism evidence="1 2">
    <name type="scientific">Hassallia byssoidea VB512170</name>
    <dbReference type="NCBI Taxonomy" id="1304833"/>
    <lineage>
        <taxon>Bacteria</taxon>
        <taxon>Bacillati</taxon>
        <taxon>Cyanobacteriota</taxon>
        <taxon>Cyanophyceae</taxon>
        <taxon>Nostocales</taxon>
        <taxon>Tolypothrichaceae</taxon>
        <taxon>Hassallia</taxon>
    </lineage>
</organism>
<accession>A0A846H8S6</accession>
<evidence type="ECO:0000313" key="2">
    <source>
        <dbReference type="Proteomes" id="UP000031549"/>
    </source>
</evidence>
<keyword evidence="2" id="KW-1185">Reference proteome</keyword>
<sequence length="52" mass="6360">MYRINYKLKKERRRCIGEAVADKRGFRRLTRMRDRSFKSLDSENWCGFGKTE</sequence>
<evidence type="ECO:0000313" key="1">
    <source>
        <dbReference type="EMBL" id="NEU73483.1"/>
    </source>
</evidence>